<comment type="caution">
    <text evidence="4">The sequence shown here is derived from an EMBL/GenBank/DDBJ whole genome shotgun (WGS) entry which is preliminary data.</text>
</comment>
<comment type="similarity">
    <text evidence="1 2">Belongs to the chalcone isomerase family.</text>
</comment>
<dbReference type="InterPro" id="IPR044228">
    <property type="entry name" value="FAP1"/>
</dbReference>
<dbReference type="Pfam" id="PF02431">
    <property type="entry name" value="Chalcone"/>
    <property type="match status" value="1"/>
</dbReference>
<dbReference type="Gene3D" id="3.50.70.10">
    <property type="match status" value="1"/>
</dbReference>
<sequence length="218" mass="23806">MTHLQPSGGTRGGKLLLKELRTGCEFPEDYCTVGKDHCPVLTGVGVRRKKVIGVKNIDVYAVGLYVDPVAAKKVLGSKCRGASPDDLAAQQKLFDEVKKNDSIEKTMRLVISFKSLTHSRFWKALEERLAPELSKKGDSEVLAAFGSQFNDLKFYKGMSMSFTGKDGQLSTRIDDKQIGTIKSKALCDAIFEIYLGADPVSKDAKESIGIGLARLATQ</sequence>
<dbReference type="Proteomes" id="UP001489004">
    <property type="component" value="Unassembled WGS sequence"/>
</dbReference>
<dbReference type="SUPFAM" id="SSF54626">
    <property type="entry name" value="Chalcone isomerase"/>
    <property type="match status" value="1"/>
</dbReference>
<keyword evidence="5" id="KW-1185">Reference proteome</keyword>
<dbReference type="Gene3D" id="1.10.890.20">
    <property type="match status" value="1"/>
</dbReference>
<dbReference type="PANTHER" id="PTHR47589">
    <property type="entry name" value="FATTY-ACID-BINDING PROTEIN 1"/>
    <property type="match status" value="1"/>
</dbReference>
<evidence type="ECO:0000313" key="5">
    <source>
        <dbReference type="Proteomes" id="UP001489004"/>
    </source>
</evidence>
<evidence type="ECO:0000256" key="2">
    <source>
        <dbReference type="RuleBase" id="RU361158"/>
    </source>
</evidence>
<dbReference type="PANTHER" id="PTHR47589:SF5">
    <property type="entry name" value="CHALCONE ISOMERASE DOMAIN-CONTAINING PROTEIN"/>
    <property type="match status" value="1"/>
</dbReference>
<feature type="domain" description="Chalcone isomerase" evidence="3">
    <location>
        <begin position="40"/>
        <end position="213"/>
    </location>
</feature>
<dbReference type="InterPro" id="IPR016089">
    <property type="entry name" value="Chalcone_isomerase_bundle_sf"/>
</dbReference>
<name>A0AAW1PTH7_9CHLO</name>
<dbReference type="EMBL" id="JALJOR010000005">
    <property type="protein sequence ID" value="KAK9816941.1"/>
    <property type="molecule type" value="Genomic_DNA"/>
</dbReference>
<evidence type="ECO:0000256" key="1">
    <source>
        <dbReference type="ARBA" id="ARBA00007166"/>
    </source>
</evidence>
<proteinExistence type="inferred from homology"/>
<evidence type="ECO:0000313" key="4">
    <source>
        <dbReference type="EMBL" id="KAK9816941.1"/>
    </source>
</evidence>
<organism evidence="4 5">
    <name type="scientific">[Myrmecia] bisecta</name>
    <dbReference type="NCBI Taxonomy" id="41462"/>
    <lineage>
        <taxon>Eukaryota</taxon>
        <taxon>Viridiplantae</taxon>
        <taxon>Chlorophyta</taxon>
        <taxon>core chlorophytes</taxon>
        <taxon>Trebouxiophyceae</taxon>
        <taxon>Trebouxiales</taxon>
        <taxon>Trebouxiaceae</taxon>
        <taxon>Myrmecia</taxon>
    </lineage>
</organism>
<dbReference type="InterPro" id="IPR016087">
    <property type="entry name" value="Chalcone_isomerase"/>
</dbReference>
<dbReference type="InterPro" id="IPR036298">
    <property type="entry name" value="Chalcone_isomerase_sf"/>
</dbReference>
<dbReference type="AlphaFoldDB" id="A0AAW1PTH7"/>
<accession>A0AAW1PTH7</accession>
<evidence type="ECO:0000259" key="3">
    <source>
        <dbReference type="Pfam" id="PF02431"/>
    </source>
</evidence>
<protein>
    <recommendedName>
        <fullName evidence="2">Chalcone-flavonone isomerase family protein</fullName>
    </recommendedName>
</protein>
<dbReference type="InterPro" id="IPR016088">
    <property type="entry name" value="Chalcone_isomerase_3-sand"/>
</dbReference>
<gene>
    <name evidence="4" type="ORF">WJX72_007231</name>
</gene>
<dbReference type="GO" id="GO:0016872">
    <property type="term" value="F:intramolecular lyase activity"/>
    <property type="evidence" value="ECO:0007669"/>
    <property type="project" value="InterPro"/>
</dbReference>
<reference evidence="4 5" key="1">
    <citation type="journal article" date="2024" name="Nat. Commun.">
        <title>Phylogenomics reveals the evolutionary origins of lichenization in chlorophyte algae.</title>
        <authorList>
            <person name="Puginier C."/>
            <person name="Libourel C."/>
            <person name="Otte J."/>
            <person name="Skaloud P."/>
            <person name="Haon M."/>
            <person name="Grisel S."/>
            <person name="Petersen M."/>
            <person name="Berrin J.G."/>
            <person name="Delaux P.M."/>
            <person name="Dal Grande F."/>
            <person name="Keller J."/>
        </authorList>
    </citation>
    <scope>NUCLEOTIDE SEQUENCE [LARGE SCALE GENOMIC DNA]</scope>
    <source>
        <strain evidence="4 5">SAG 2043</strain>
    </source>
</reference>